<gene>
    <name evidence="1" type="ORF">GCM10010302_75130</name>
</gene>
<comment type="caution">
    <text evidence="1">The sequence shown here is derived from an EMBL/GenBank/DDBJ whole genome shotgun (WGS) entry which is preliminary data.</text>
</comment>
<organism evidence="1 2">
    <name type="scientific">Streptomyces polychromogenes</name>
    <dbReference type="NCBI Taxonomy" id="67342"/>
    <lineage>
        <taxon>Bacteria</taxon>
        <taxon>Bacillati</taxon>
        <taxon>Actinomycetota</taxon>
        <taxon>Actinomycetes</taxon>
        <taxon>Kitasatosporales</taxon>
        <taxon>Streptomycetaceae</taxon>
        <taxon>Streptomyces</taxon>
    </lineage>
</organism>
<dbReference type="EMBL" id="BAAABV010000036">
    <property type="protein sequence ID" value="GAA0324944.1"/>
    <property type="molecule type" value="Genomic_DNA"/>
</dbReference>
<sequence>MISSSEAGAPLEVSKSVPELQGPALAALSGPAVQRLLRLRLRAQGRLSRGHVRLVGECLGVSERTVRRWLAQAEADPDAGGVPGARPVSRFKVMPEVRVLLVVVLLLGRDGLAH</sequence>
<dbReference type="Proteomes" id="UP001501867">
    <property type="component" value="Unassembled WGS sequence"/>
</dbReference>
<accession>A0ABP3FST4</accession>
<evidence type="ECO:0000313" key="2">
    <source>
        <dbReference type="Proteomes" id="UP001501867"/>
    </source>
</evidence>
<evidence type="ECO:0000313" key="1">
    <source>
        <dbReference type="EMBL" id="GAA0324944.1"/>
    </source>
</evidence>
<protein>
    <recommendedName>
        <fullName evidence="3">Transposase</fullName>
    </recommendedName>
</protein>
<name>A0ABP3FST4_9ACTN</name>
<keyword evidence="2" id="KW-1185">Reference proteome</keyword>
<proteinExistence type="predicted"/>
<evidence type="ECO:0008006" key="3">
    <source>
        <dbReference type="Google" id="ProtNLM"/>
    </source>
</evidence>
<reference evidence="2" key="1">
    <citation type="journal article" date="2019" name="Int. J. Syst. Evol. Microbiol.">
        <title>The Global Catalogue of Microorganisms (GCM) 10K type strain sequencing project: providing services to taxonomists for standard genome sequencing and annotation.</title>
        <authorList>
            <consortium name="The Broad Institute Genomics Platform"/>
            <consortium name="The Broad Institute Genome Sequencing Center for Infectious Disease"/>
            <person name="Wu L."/>
            <person name="Ma J."/>
        </authorList>
    </citation>
    <scope>NUCLEOTIDE SEQUENCE [LARGE SCALE GENOMIC DNA]</scope>
    <source>
        <strain evidence="2">JCM 4505</strain>
    </source>
</reference>